<dbReference type="Pfam" id="PF00440">
    <property type="entry name" value="TetR_N"/>
    <property type="match status" value="1"/>
</dbReference>
<evidence type="ECO:0000313" key="2">
    <source>
        <dbReference type="EMBL" id="SDH06044.1"/>
    </source>
</evidence>
<evidence type="ECO:0000313" key="3">
    <source>
        <dbReference type="Proteomes" id="UP000183263"/>
    </source>
</evidence>
<keyword evidence="3" id="KW-1185">Reference proteome</keyword>
<dbReference type="GO" id="GO:0003700">
    <property type="term" value="F:DNA-binding transcription factor activity"/>
    <property type="evidence" value="ECO:0007669"/>
    <property type="project" value="TreeGrafter"/>
</dbReference>
<dbReference type="InterPro" id="IPR009057">
    <property type="entry name" value="Homeodomain-like_sf"/>
</dbReference>
<evidence type="ECO:0000256" key="1">
    <source>
        <dbReference type="ARBA" id="ARBA00023125"/>
    </source>
</evidence>
<dbReference type="Proteomes" id="UP000183263">
    <property type="component" value="Unassembled WGS sequence"/>
</dbReference>
<proteinExistence type="predicted"/>
<protein>
    <submittedName>
        <fullName evidence="2">DNA-binding transcriptional regulator, AcrR family</fullName>
    </submittedName>
</protein>
<dbReference type="OrthoDB" id="4542604at2"/>
<dbReference type="InterPro" id="IPR001647">
    <property type="entry name" value="HTH_TetR"/>
</dbReference>
<reference evidence="2 3" key="1">
    <citation type="submission" date="2016-10" db="EMBL/GenBank/DDBJ databases">
        <authorList>
            <person name="de Groot N.N."/>
        </authorList>
    </citation>
    <scope>NUCLEOTIDE SEQUENCE [LARGE SCALE GENOMIC DNA]</scope>
    <source>
        <strain evidence="2 3">DSM 44892</strain>
    </source>
</reference>
<dbReference type="PROSITE" id="PS50977">
    <property type="entry name" value="HTH_TETR_2"/>
    <property type="match status" value="1"/>
</dbReference>
<organism evidence="2 3">
    <name type="scientific">Rhodococcus triatomae</name>
    <dbReference type="NCBI Taxonomy" id="300028"/>
    <lineage>
        <taxon>Bacteria</taxon>
        <taxon>Bacillati</taxon>
        <taxon>Actinomycetota</taxon>
        <taxon>Actinomycetes</taxon>
        <taxon>Mycobacteriales</taxon>
        <taxon>Nocardiaceae</taxon>
        <taxon>Rhodococcus</taxon>
    </lineage>
</organism>
<accession>A0A1G7ZBH9</accession>
<dbReference type="InterPro" id="IPR050109">
    <property type="entry name" value="HTH-type_TetR-like_transc_reg"/>
</dbReference>
<dbReference type="AlphaFoldDB" id="A0A1G7ZBH9"/>
<dbReference type="GO" id="GO:0000976">
    <property type="term" value="F:transcription cis-regulatory region binding"/>
    <property type="evidence" value="ECO:0007669"/>
    <property type="project" value="TreeGrafter"/>
</dbReference>
<gene>
    <name evidence="2" type="ORF">SAMN05444695_10163</name>
</gene>
<dbReference type="SUPFAM" id="SSF46689">
    <property type="entry name" value="Homeodomain-like"/>
    <property type="match status" value="1"/>
</dbReference>
<dbReference type="Gene3D" id="1.10.357.10">
    <property type="entry name" value="Tetracycline Repressor, domain 2"/>
    <property type="match status" value="1"/>
</dbReference>
<name>A0A1G7ZBH9_9NOCA</name>
<dbReference type="PANTHER" id="PTHR30055:SF160">
    <property type="entry name" value="TRANSCRIPTIONAL REGULATORY PROTEIN (PROBABLY ASNC-FAMILY)-RELATED"/>
    <property type="match status" value="1"/>
</dbReference>
<dbReference type="PANTHER" id="PTHR30055">
    <property type="entry name" value="HTH-TYPE TRANSCRIPTIONAL REGULATOR RUTR"/>
    <property type="match status" value="1"/>
</dbReference>
<keyword evidence="1 2" id="KW-0238">DNA-binding</keyword>
<dbReference type="EMBL" id="FNDN01000001">
    <property type="protein sequence ID" value="SDH06044.1"/>
    <property type="molecule type" value="Genomic_DNA"/>
</dbReference>
<sequence>MCVGKSGSVTGYAARWATHNVERRTAIVQAAVELLEESPAGTELSVRAVAERAGVAKSVLYRQFGGKDELERRMRSHIVDELGALLTSKLDLSTGSVRSIISRTVQVLADWMIEHPRWDEFLRGGPTFDGDESLDAVSELKLRMARRSEAILASIADALDVDPQAFEPVPYAVVTMVEATMSTWIRQDAPERPRSRIVSDLTDLTVYILDGAARSVGVVADPDEEFTAVLQSVAKSSE</sequence>